<dbReference type="PATRIC" id="fig|189381.12.peg.3560"/>
<dbReference type="EMBL" id="LGUE01000008">
    <property type="protein sequence ID" value="KON83139.1"/>
    <property type="molecule type" value="Genomic_DNA"/>
</dbReference>
<dbReference type="RefSeq" id="WP_053429762.1">
    <property type="nucleotide sequence ID" value="NZ_JAMQJB010000005.1"/>
</dbReference>
<evidence type="ECO:0000313" key="3">
    <source>
        <dbReference type="Proteomes" id="UP000037405"/>
    </source>
</evidence>
<gene>
    <name evidence="2" type="ORF">AF331_20125</name>
</gene>
<protein>
    <recommendedName>
        <fullName evidence="1">DUF1266 domain-containing protein</fullName>
    </recommendedName>
</protein>
<dbReference type="AlphaFoldDB" id="A0A0M0G005"/>
<dbReference type="OrthoDB" id="2880836at2"/>
<name>A0A0M0G005_9BACI</name>
<dbReference type="InterPro" id="IPR009677">
    <property type="entry name" value="DUF1266"/>
</dbReference>
<dbReference type="Proteomes" id="UP000037405">
    <property type="component" value="Unassembled WGS sequence"/>
</dbReference>
<keyword evidence="3" id="KW-1185">Reference proteome</keyword>
<evidence type="ECO:0000313" key="2">
    <source>
        <dbReference type="EMBL" id="KON83139.1"/>
    </source>
</evidence>
<evidence type="ECO:0000259" key="1">
    <source>
        <dbReference type="Pfam" id="PF06889"/>
    </source>
</evidence>
<sequence length="214" mass="24882">MNKEQKRFVNLVASLNYTGDLGYYSVLHYKPLDITKDRAKKLLEYWGIVDAETAHAKLKWFLEEGLRKDFDRMKNTLLFISAPDREQWISSLEDEKTRNQYKVVNRYLHKLSSKTIAGTDYGFCTMFAQNAWVADYITSEDAYEYGFQAGRRAQKDFSKWSDFLISHSAGAEFNKENEEASVAFMKSQQVMLTRILTAPNSPIRKISWNTNLVL</sequence>
<accession>A0A0M0G005</accession>
<reference evidence="3" key="1">
    <citation type="submission" date="2015-07" db="EMBL/GenBank/DDBJ databases">
        <title>Fjat-14235 jcm11544.</title>
        <authorList>
            <person name="Liu B."/>
            <person name="Wang J."/>
            <person name="Zhu Y."/>
            <person name="Liu G."/>
            <person name="Chen Q."/>
            <person name="Chen Z."/>
            <person name="Lan J."/>
            <person name="Che J."/>
            <person name="Ge C."/>
            <person name="Shi H."/>
            <person name="Pan Z."/>
            <person name="Liu X."/>
        </authorList>
    </citation>
    <scope>NUCLEOTIDE SEQUENCE [LARGE SCALE GENOMIC DNA]</scope>
    <source>
        <strain evidence="3">JCM 11544</strain>
    </source>
</reference>
<feature type="domain" description="DUF1266" evidence="1">
    <location>
        <begin position="42"/>
        <end position="208"/>
    </location>
</feature>
<dbReference type="Pfam" id="PF06889">
    <property type="entry name" value="DUF1266"/>
    <property type="match status" value="1"/>
</dbReference>
<organism evidence="2 3">
    <name type="scientific">Rossellomorea marisflavi</name>
    <dbReference type="NCBI Taxonomy" id="189381"/>
    <lineage>
        <taxon>Bacteria</taxon>
        <taxon>Bacillati</taxon>
        <taxon>Bacillota</taxon>
        <taxon>Bacilli</taxon>
        <taxon>Bacillales</taxon>
        <taxon>Bacillaceae</taxon>
        <taxon>Rossellomorea</taxon>
    </lineage>
</organism>
<proteinExistence type="predicted"/>
<comment type="caution">
    <text evidence="2">The sequence shown here is derived from an EMBL/GenBank/DDBJ whole genome shotgun (WGS) entry which is preliminary data.</text>
</comment>